<name>A0A2G9G2F7_9LAMI</name>
<dbReference type="EMBL" id="NKXS01007576">
    <property type="protein sequence ID" value="PIM99477.1"/>
    <property type="molecule type" value="Genomic_DNA"/>
</dbReference>
<comment type="caution">
    <text evidence="2">The sequence shown here is derived from an EMBL/GenBank/DDBJ whole genome shotgun (WGS) entry which is preliminary data.</text>
</comment>
<feature type="region of interest" description="Disordered" evidence="1">
    <location>
        <begin position="1"/>
        <end position="24"/>
    </location>
</feature>
<evidence type="ECO:0000256" key="1">
    <source>
        <dbReference type="SAM" id="MobiDB-lite"/>
    </source>
</evidence>
<dbReference type="AlphaFoldDB" id="A0A2G9G2F7"/>
<organism evidence="2 3">
    <name type="scientific">Handroanthus impetiginosus</name>
    <dbReference type="NCBI Taxonomy" id="429701"/>
    <lineage>
        <taxon>Eukaryota</taxon>
        <taxon>Viridiplantae</taxon>
        <taxon>Streptophyta</taxon>
        <taxon>Embryophyta</taxon>
        <taxon>Tracheophyta</taxon>
        <taxon>Spermatophyta</taxon>
        <taxon>Magnoliopsida</taxon>
        <taxon>eudicotyledons</taxon>
        <taxon>Gunneridae</taxon>
        <taxon>Pentapetalae</taxon>
        <taxon>asterids</taxon>
        <taxon>lamiids</taxon>
        <taxon>Lamiales</taxon>
        <taxon>Bignoniaceae</taxon>
        <taxon>Crescentiina</taxon>
        <taxon>Tabebuia alliance</taxon>
        <taxon>Handroanthus</taxon>
    </lineage>
</organism>
<dbReference type="OrthoDB" id="906931at2759"/>
<feature type="region of interest" description="Disordered" evidence="1">
    <location>
        <begin position="55"/>
        <end position="109"/>
    </location>
</feature>
<protein>
    <submittedName>
        <fullName evidence="2">Uncharacterized protein</fullName>
    </submittedName>
</protein>
<evidence type="ECO:0000313" key="2">
    <source>
        <dbReference type="EMBL" id="PIM99477.1"/>
    </source>
</evidence>
<sequence length="109" mass="12292">MAEPEVKTEQENTLSDKGEISEENVEKNLSLDRSSDILAGLNLVLILSSLSVSGEEHPNLEEIEEREGGKFKHKAKSKSDLNGRRQEVNGFKAVERQQSKLPTKIRDFR</sequence>
<reference evidence="3" key="1">
    <citation type="journal article" date="2018" name="Gigascience">
        <title>Genome assembly of the Pink Ipe (Handroanthus impetiginosus, Bignoniaceae), a highly valued, ecologically keystone Neotropical timber forest tree.</title>
        <authorList>
            <person name="Silva-Junior O.B."/>
            <person name="Grattapaglia D."/>
            <person name="Novaes E."/>
            <person name="Collevatti R.G."/>
        </authorList>
    </citation>
    <scope>NUCLEOTIDE SEQUENCE [LARGE SCALE GENOMIC DNA]</scope>
    <source>
        <strain evidence="3">cv. UFG-1</strain>
    </source>
</reference>
<gene>
    <name evidence="2" type="ORF">CDL12_28030</name>
</gene>
<feature type="compositionally biased region" description="Basic and acidic residues" evidence="1">
    <location>
        <begin position="77"/>
        <end position="109"/>
    </location>
</feature>
<proteinExistence type="predicted"/>
<keyword evidence="3" id="KW-1185">Reference proteome</keyword>
<feature type="compositionally biased region" description="Basic and acidic residues" evidence="1">
    <location>
        <begin position="55"/>
        <end position="70"/>
    </location>
</feature>
<dbReference type="Proteomes" id="UP000231279">
    <property type="component" value="Unassembled WGS sequence"/>
</dbReference>
<accession>A0A2G9G2F7</accession>
<evidence type="ECO:0000313" key="3">
    <source>
        <dbReference type="Proteomes" id="UP000231279"/>
    </source>
</evidence>